<evidence type="ECO:0000313" key="2">
    <source>
        <dbReference type="EMBL" id="ETD13894.1"/>
    </source>
</evidence>
<dbReference type="RefSeq" id="WP_023917686.1">
    <property type="nucleotide sequence ID" value="NZ_KI669401.1"/>
</dbReference>
<comment type="caution">
    <text evidence="2">The sequence shown here is derived from an EMBL/GenBank/DDBJ whole genome shotgun (WGS) entry which is preliminary data.</text>
</comment>
<protein>
    <submittedName>
        <fullName evidence="2">Uncharacterized protein</fullName>
    </submittedName>
</protein>
<feature type="transmembrane region" description="Helical" evidence="1">
    <location>
        <begin position="7"/>
        <end position="27"/>
    </location>
</feature>
<keyword evidence="1" id="KW-1133">Transmembrane helix</keyword>
<dbReference type="EMBL" id="AZJD01000001">
    <property type="protein sequence ID" value="ETD13894.1"/>
    <property type="molecule type" value="Genomic_DNA"/>
</dbReference>
<evidence type="ECO:0000256" key="1">
    <source>
        <dbReference type="SAM" id="Phobius"/>
    </source>
</evidence>
<sequence length="108" mass="12892">MGRFNRALLNLLCFGIFFSTIVIMFIFKAGNDLSNIYDRLEKEKQEQIVKNPNPQDREIVGKTDDGEYLQFILWDEYNQKEHKIHVHPSDYDIYKIGDIYYTDKNTIH</sequence>
<reference evidence="2 3" key="1">
    <citation type="submission" date="2013-10" db="EMBL/GenBank/DDBJ databases">
        <title>The Genome Sequence of Streptococcus parasanguinis CC87K.</title>
        <authorList>
            <consortium name="The Broad Institute Genomics Platform"/>
            <person name="Earl A."/>
            <person name="Allen-Vercoe E."/>
            <person name="Daigneault M."/>
            <person name="Young S.K."/>
            <person name="Zeng Q."/>
            <person name="Gargeya S."/>
            <person name="Fitzgerald M."/>
            <person name="Abouelleil A."/>
            <person name="Alvarado L."/>
            <person name="Chapman S.B."/>
            <person name="Gainer-Dewar J."/>
            <person name="Goldberg J."/>
            <person name="Griggs A."/>
            <person name="Gujja S."/>
            <person name="Hansen M."/>
            <person name="Howarth C."/>
            <person name="Imamovic A."/>
            <person name="Ireland A."/>
            <person name="Larimer J."/>
            <person name="McCowan C."/>
            <person name="Murphy C."/>
            <person name="Pearson M."/>
            <person name="Poon T.W."/>
            <person name="Priest M."/>
            <person name="Roberts A."/>
            <person name="Saif S."/>
            <person name="Shea T."/>
            <person name="Sykes S."/>
            <person name="Wortman J."/>
            <person name="Nusbaum C."/>
            <person name="Birren B."/>
        </authorList>
    </citation>
    <scope>NUCLEOTIDE SEQUENCE [LARGE SCALE GENOMIC DNA]</scope>
    <source>
        <strain evidence="2 3">CC87K</strain>
    </source>
</reference>
<dbReference type="AlphaFoldDB" id="V8BFE1"/>
<dbReference type="Proteomes" id="UP000018716">
    <property type="component" value="Unassembled WGS sequence"/>
</dbReference>
<organism evidence="2 3">
    <name type="scientific">Streptococcus parasanguinis CC87K</name>
    <dbReference type="NCBI Taxonomy" id="1073372"/>
    <lineage>
        <taxon>Bacteria</taxon>
        <taxon>Bacillati</taxon>
        <taxon>Bacillota</taxon>
        <taxon>Bacilli</taxon>
        <taxon>Lactobacillales</taxon>
        <taxon>Streptococcaceae</taxon>
        <taxon>Streptococcus</taxon>
    </lineage>
</organism>
<evidence type="ECO:0000313" key="3">
    <source>
        <dbReference type="Proteomes" id="UP000018716"/>
    </source>
</evidence>
<keyword evidence="1" id="KW-0812">Transmembrane</keyword>
<name>V8BFE1_STRPA</name>
<proteinExistence type="predicted"/>
<dbReference type="PATRIC" id="fig|1073372.3.peg.219"/>
<accession>V8BFE1</accession>
<gene>
    <name evidence="2" type="ORF">HMPREF1195_00212</name>
</gene>
<dbReference type="HOGENOM" id="CLU_2195491_0_0_9"/>
<keyword evidence="3" id="KW-1185">Reference proteome</keyword>
<keyword evidence="1" id="KW-0472">Membrane</keyword>